<accession>A0A381S317</accession>
<sequence>MKRKHYLTIFPLMLNIALAQRPAWPTDASRMLSSNFGEFRDTHFHMGLDIKTKETEGHPVFAVTDGFISRMVTNYTGYGKALYLTTETNHIAVYGHLSRFSSILEKVLRNNQIINQSYFVNEYFSDFEFPVKQGDIIGYTGNTGGSFGPHLHFEYRDGKDQPLNPLLYGFELPDRFSPMLKQLAVIPLKKGTMINGSSLPQVFPLYRDKTGFFHFPDTINCQGTVGIAIQMDDQIQGSPYKYQIHRAELWVDEILHYILQYDSLNYSQSFINEARQFGLSRLNLGEFHQFYHLDSHPYFSAQNKKMSGIITLESGYHTVEIKAWDCAENLSSAKGVIFAHPPITMNILEANRTNQEITFDIQIGFNSVPLKSIACYSFTPFGFQNGKIDLIKEISTGEDLRFRLPLKQIKNRILQFVGVNNQGAFSYPVHWAEGVKSHDILSIDVDLKLSHLNEGIILQVETNAYTDASISVFLKGESLFTPIWVNQVRPTVYLSEVLSPALFNGVQTIEVLLKDQIERKIQFNIAPKLATTENSVYVFSRDQMCSIGTTKNSVYDSTILWIDTVEKSAPIKSGVHLSKVYQLQPFEILLKDSIKIGVRFSNQYNHEDGLGLYYYNQKEEEWTFLPTRVHWKQSSLTSTISSLDAITIIQDTIPPSVTSTFPAHGGHYDKRDVMNFNAFIKDDLSGIEPDEKYIAMYLDGERLYASYQPVEQELSARLDSPLRTGGHELLIYVEDRAGHHTKKPINFSVY</sequence>
<dbReference type="AlphaFoldDB" id="A0A381S317"/>
<evidence type="ECO:0000313" key="3">
    <source>
        <dbReference type="EMBL" id="SUZ97721.1"/>
    </source>
</evidence>
<evidence type="ECO:0000259" key="2">
    <source>
        <dbReference type="Pfam" id="PF01551"/>
    </source>
</evidence>
<proteinExistence type="predicted"/>
<evidence type="ECO:0000256" key="1">
    <source>
        <dbReference type="ARBA" id="ARBA00022729"/>
    </source>
</evidence>
<gene>
    <name evidence="3" type="ORF">METZ01_LOCUS50575</name>
</gene>
<keyword evidence="1" id="KW-0732">Signal</keyword>
<dbReference type="EMBL" id="UINC01002535">
    <property type="protein sequence ID" value="SUZ97721.1"/>
    <property type="molecule type" value="Genomic_DNA"/>
</dbReference>
<feature type="domain" description="M23ase beta-sheet core" evidence="2">
    <location>
        <begin position="131"/>
        <end position="165"/>
    </location>
</feature>
<dbReference type="InterPro" id="IPR011055">
    <property type="entry name" value="Dup_hybrid_motif"/>
</dbReference>
<dbReference type="InterPro" id="IPR016047">
    <property type="entry name" value="M23ase_b-sheet_dom"/>
</dbReference>
<dbReference type="PANTHER" id="PTHR21666:SF289">
    <property type="entry name" value="L-ALA--D-GLU ENDOPEPTIDASE"/>
    <property type="match status" value="1"/>
</dbReference>
<dbReference type="Pfam" id="PF01551">
    <property type="entry name" value="Peptidase_M23"/>
    <property type="match status" value="2"/>
</dbReference>
<dbReference type="GO" id="GO:0004222">
    <property type="term" value="F:metalloendopeptidase activity"/>
    <property type="evidence" value="ECO:0007669"/>
    <property type="project" value="TreeGrafter"/>
</dbReference>
<dbReference type="PANTHER" id="PTHR21666">
    <property type="entry name" value="PEPTIDASE-RELATED"/>
    <property type="match status" value="1"/>
</dbReference>
<name>A0A381S317_9ZZZZ</name>
<protein>
    <recommendedName>
        <fullName evidence="2">M23ase beta-sheet core domain-containing protein</fullName>
    </recommendedName>
</protein>
<dbReference type="InterPro" id="IPR050570">
    <property type="entry name" value="Cell_wall_metabolism_enzyme"/>
</dbReference>
<dbReference type="Gene3D" id="2.70.70.10">
    <property type="entry name" value="Glucose Permease (Domain IIA)"/>
    <property type="match status" value="1"/>
</dbReference>
<organism evidence="3">
    <name type="scientific">marine metagenome</name>
    <dbReference type="NCBI Taxonomy" id="408172"/>
    <lineage>
        <taxon>unclassified sequences</taxon>
        <taxon>metagenomes</taxon>
        <taxon>ecological metagenomes</taxon>
    </lineage>
</organism>
<feature type="domain" description="M23ase beta-sheet core" evidence="2">
    <location>
        <begin position="44"/>
        <end position="111"/>
    </location>
</feature>
<dbReference type="CDD" id="cd12797">
    <property type="entry name" value="M23_peptidase"/>
    <property type="match status" value="1"/>
</dbReference>
<reference evidence="3" key="1">
    <citation type="submission" date="2018-05" db="EMBL/GenBank/DDBJ databases">
        <authorList>
            <person name="Lanie J.A."/>
            <person name="Ng W.-L."/>
            <person name="Kazmierczak K.M."/>
            <person name="Andrzejewski T.M."/>
            <person name="Davidsen T.M."/>
            <person name="Wayne K.J."/>
            <person name="Tettelin H."/>
            <person name="Glass J.I."/>
            <person name="Rusch D."/>
            <person name="Podicherti R."/>
            <person name="Tsui H.-C.T."/>
            <person name="Winkler M.E."/>
        </authorList>
    </citation>
    <scope>NUCLEOTIDE SEQUENCE</scope>
</reference>
<dbReference type="SUPFAM" id="SSF51261">
    <property type="entry name" value="Duplicated hybrid motif"/>
    <property type="match status" value="1"/>
</dbReference>